<comment type="caution">
    <text evidence="2">The sequence shown here is derived from an EMBL/GenBank/DDBJ whole genome shotgun (WGS) entry which is preliminary data.</text>
</comment>
<evidence type="ECO:0000313" key="2">
    <source>
        <dbReference type="EMBL" id="EPI46022.1"/>
    </source>
</evidence>
<protein>
    <submittedName>
        <fullName evidence="2">Uncharacterized protein</fullName>
    </submittedName>
</protein>
<feature type="non-terminal residue" evidence="2">
    <location>
        <position position="382"/>
    </location>
</feature>
<feature type="region of interest" description="Disordered" evidence="1">
    <location>
        <begin position="358"/>
        <end position="382"/>
    </location>
</feature>
<dbReference type="AlphaFoldDB" id="S4HZ95"/>
<dbReference type="RefSeq" id="WP_016814410.1">
    <property type="nucleotide sequence ID" value="NZ_KE347224.1"/>
</dbReference>
<reference evidence="2 3" key="1">
    <citation type="submission" date="2013-06" db="EMBL/GenBank/DDBJ databases">
        <authorList>
            <person name="Weinstock G."/>
            <person name="Sodergren E."/>
            <person name="Lobos E.A."/>
            <person name="Fulton L."/>
            <person name="Fulton R."/>
            <person name="Courtney L."/>
            <person name="Fronick C."/>
            <person name="O'Laughlin M."/>
            <person name="Godfrey J."/>
            <person name="Wilson R.M."/>
            <person name="Miner T."/>
            <person name="Farmer C."/>
            <person name="Delehaunty K."/>
            <person name="Cordes M."/>
            <person name="Minx P."/>
            <person name="Tomlinson C."/>
            <person name="Chen J."/>
            <person name="Wollam A."/>
            <person name="Pepin K.H."/>
            <person name="Bhonagiri V."/>
            <person name="Zhang X."/>
            <person name="Warren W."/>
            <person name="Mitreva M."/>
            <person name="Mardis E.R."/>
            <person name="Wilson R.K."/>
        </authorList>
    </citation>
    <scope>NUCLEOTIDE SEQUENCE [LARGE SCALE GENOMIC DNA]</scope>
    <source>
        <strain evidence="2 3">JCP8108</strain>
    </source>
</reference>
<gene>
    <name evidence="2" type="ORF">HMPREF1581_01175</name>
</gene>
<sequence length="382" mass="39677">FAMATPAMAAPTCPAPAPLKSVAKTAADAAYTAYDEANTVLKGMTVSEDATGAVPTITPAAGKTVAAYYKVNADTTIELFDKAIKADIKEGEAGNLRAFAAKRNAHVASLNAYNAQKSKVAELLQKWVDAKYVLEHCATPDPTKDQLNRDEIKKVYDAKQAKDNKEDILNKKQKAFDDAFKALKAATAEFKARKAAVDAAQDAIDKFEASGVTDSATLQKLNDALKRANAHYLRATTALGDAQKAYDDALSAVKKAVSDYNDALAEYKRVYNEAVAMGINPDDLPPVVTDDPLDPKFPTVPDARDLYSKSLKGDFGKAVQQAAQKAEAGKNAPAAGANGAAAGANGAAAGKAGAAAGKAAAKGELSTKGGNGHGKAGEKLGN</sequence>
<dbReference type="HOGENOM" id="CLU_724647_0_0_11"/>
<name>S4HZ95_GARVA</name>
<proteinExistence type="predicted"/>
<dbReference type="EMBL" id="ATJJ01000093">
    <property type="protein sequence ID" value="EPI46022.1"/>
    <property type="molecule type" value="Genomic_DNA"/>
</dbReference>
<evidence type="ECO:0000313" key="3">
    <source>
        <dbReference type="Proteomes" id="UP000014521"/>
    </source>
</evidence>
<feature type="non-terminal residue" evidence="2">
    <location>
        <position position="1"/>
    </location>
</feature>
<dbReference type="Proteomes" id="UP000014521">
    <property type="component" value="Unassembled WGS sequence"/>
</dbReference>
<evidence type="ECO:0000256" key="1">
    <source>
        <dbReference type="SAM" id="MobiDB-lite"/>
    </source>
</evidence>
<accession>S4HZ95</accession>
<dbReference type="Gene3D" id="1.20.120.330">
    <property type="entry name" value="Nucleotidyltransferases domain 2"/>
    <property type="match status" value="1"/>
</dbReference>
<organism evidence="2 3">
    <name type="scientific">Gardnerella vaginalis JCP8108</name>
    <dbReference type="NCBI Taxonomy" id="1261066"/>
    <lineage>
        <taxon>Bacteria</taxon>
        <taxon>Bacillati</taxon>
        <taxon>Actinomycetota</taxon>
        <taxon>Actinomycetes</taxon>
        <taxon>Bifidobacteriales</taxon>
        <taxon>Bifidobacteriaceae</taxon>
        <taxon>Gardnerella</taxon>
    </lineage>
</organism>